<dbReference type="GO" id="GO:0004181">
    <property type="term" value="F:metallocarboxypeptidase activity"/>
    <property type="evidence" value="ECO:0007669"/>
    <property type="project" value="InterPro"/>
</dbReference>
<comment type="similarity">
    <text evidence="1">Belongs to the peptidase M20A family.</text>
</comment>
<keyword evidence="10" id="KW-0121">Carboxypeptidase</keyword>
<dbReference type="GO" id="GO:0051603">
    <property type="term" value="P:proteolysis involved in protein catabolic process"/>
    <property type="evidence" value="ECO:0007669"/>
    <property type="project" value="TreeGrafter"/>
</dbReference>
<dbReference type="GO" id="GO:0000328">
    <property type="term" value="C:fungal-type vacuole lumen"/>
    <property type="evidence" value="ECO:0007669"/>
    <property type="project" value="TreeGrafter"/>
</dbReference>
<feature type="binding site" evidence="7">
    <location>
        <position position="545"/>
    </location>
    <ligand>
        <name>Zn(2+)</name>
        <dbReference type="ChEBI" id="CHEBI:29105"/>
        <label>1</label>
    </ligand>
</feature>
<dbReference type="Pfam" id="PF01546">
    <property type="entry name" value="Peptidase_M20"/>
    <property type="match status" value="1"/>
</dbReference>
<feature type="transmembrane region" description="Helical" evidence="8">
    <location>
        <begin position="25"/>
        <end position="44"/>
    </location>
</feature>
<evidence type="ECO:0000256" key="6">
    <source>
        <dbReference type="PIRSR" id="PIRSR037217-1"/>
    </source>
</evidence>
<feature type="binding site" evidence="7">
    <location>
        <position position="175"/>
    </location>
    <ligand>
        <name>Zn(2+)</name>
        <dbReference type="ChEBI" id="CHEBI:29105"/>
        <label>2</label>
    </ligand>
</feature>
<dbReference type="InterPro" id="IPR047177">
    <property type="entry name" value="Pept_M20A"/>
</dbReference>
<evidence type="ECO:0000256" key="8">
    <source>
        <dbReference type="SAM" id="Phobius"/>
    </source>
</evidence>
<evidence type="ECO:0000256" key="4">
    <source>
        <dbReference type="ARBA" id="ARBA00022801"/>
    </source>
</evidence>
<name>A0A9Q8P798_PASFU</name>
<gene>
    <name evidence="10" type="ORF">CLAFUR5_08160</name>
</gene>
<dbReference type="InterPro" id="IPR017141">
    <property type="entry name" value="Pept_M20_carboxypep"/>
</dbReference>
<dbReference type="CDD" id="cd05674">
    <property type="entry name" value="M20_yscS"/>
    <property type="match status" value="1"/>
</dbReference>
<evidence type="ECO:0000313" key="11">
    <source>
        <dbReference type="Proteomes" id="UP000756132"/>
    </source>
</evidence>
<dbReference type="InterPro" id="IPR011650">
    <property type="entry name" value="Peptidase_M20_dimer"/>
</dbReference>
<keyword evidence="8" id="KW-0472">Membrane</keyword>
<evidence type="ECO:0000256" key="5">
    <source>
        <dbReference type="ARBA" id="ARBA00022833"/>
    </source>
</evidence>
<dbReference type="KEGG" id="ffu:CLAFUR5_08160"/>
<sequence length="577" mass="64276">MEKSLPTVHERHAPMPARQRKAWQYALLAVSLVLVTVNGTNLYYRIPRFICHLRGSDDASTSKTKQCHQVPALWPSKENDKVQEAFDYLFTPTFENASIIRLSGAVQVKTESFDDLGQVGEDKRWDVFYPCHEYLEATFPKIYKHLKVEKVNTHGLVYTWEGSDESKKPVVIMAHQDVVPVDPDTVDSWTHPPFSGFYDGERVWGRGASDCKNQLIGAMETVETLIGAGWEPKRTIVLSFGFDEECSGQEGAGHLAPYLLERYGKDGVAAIVDEGMGYAQAFGRGFALPGVGEKGHSDVDIVVRTPGGHSSVPPDHTSIGILSEIITAIEAQQYPTYLTKNNPFLEFLQCSAQFSPDFPKKLKKLLGSRSKTIASGKKDKTCKHKDQLAIEAAKISKESKYLMQTSQATAQVTVNHRINIGDEPEDVWKHLQHITGKIAKQYNLTLHAFDGQNEAYNAISLSHRDTTLRVAPVSPTDADVVSPYAVIAGTIRALYGEDTVVAPALMTGNTDTRYYWDLTKNIFRFGPGYVNEPEGRGSGLPGNIHTVDEYVPVSNHLKVVRWYTLFLRNLDEADIEE</sequence>
<proteinExistence type="inferred from homology"/>
<feature type="active site" evidence="6">
    <location>
        <position position="177"/>
    </location>
</feature>
<evidence type="ECO:0000259" key="9">
    <source>
        <dbReference type="Pfam" id="PF07687"/>
    </source>
</evidence>
<dbReference type="PROSITE" id="PS00759">
    <property type="entry name" value="ARGE_DAPE_CPG2_2"/>
    <property type="match status" value="1"/>
</dbReference>
<feature type="binding site" evidence="7">
    <location>
        <position position="273"/>
    </location>
    <ligand>
        <name>Zn(2+)</name>
        <dbReference type="ChEBI" id="CHEBI:29105"/>
        <label>2</label>
    </ligand>
</feature>
<dbReference type="GO" id="GO:0046872">
    <property type="term" value="F:metal ion binding"/>
    <property type="evidence" value="ECO:0007669"/>
    <property type="project" value="UniProtKB-KW"/>
</dbReference>
<keyword evidence="8" id="KW-0812">Transmembrane</keyword>
<feature type="binding site" evidence="7">
    <location>
        <position position="210"/>
    </location>
    <ligand>
        <name>Zn(2+)</name>
        <dbReference type="ChEBI" id="CHEBI:29105"/>
        <label>2</label>
    </ligand>
</feature>
<dbReference type="AlphaFoldDB" id="A0A9Q8P798"/>
<feature type="active site" description="Proton acceptor" evidence="6">
    <location>
        <position position="244"/>
    </location>
</feature>
<reference evidence="10" key="2">
    <citation type="journal article" date="2022" name="Microb. Genom.">
        <title>A chromosome-scale genome assembly of the tomato pathogen Cladosporium fulvum reveals a compartmentalized genome architecture and the presence of a dispensable chromosome.</title>
        <authorList>
            <person name="Zaccaron A.Z."/>
            <person name="Chen L.H."/>
            <person name="Samaras A."/>
            <person name="Stergiopoulos I."/>
        </authorList>
    </citation>
    <scope>NUCLEOTIDE SEQUENCE</scope>
    <source>
        <strain evidence="10">Race5_Kim</strain>
    </source>
</reference>
<evidence type="ECO:0000256" key="1">
    <source>
        <dbReference type="ARBA" id="ARBA00006247"/>
    </source>
</evidence>
<protein>
    <submittedName>
        <fullName evidence="10">Carboxypeptidase S</fullName>
    </submittedName>
</protein>
<feature type="binding site" evidence="7">
    <location>
        <position position="245"/>
    </location>
    <ligand>
        <name>Zn(2+)</name>
        <dbReference type="ChEBI" id="CHEBI:29105"/>
        <label>1</label>
    </ligand>
</feature>
<dbReference type="OrthoDB" id="3064516at2759"/>
<keyword evidence="5 7" id="KW-0862">Zinc</keyword>
<keyword evidence="4" id="KW-0378">Hydrolase</keyword>
<dbReference type="PIRSF" id="PIRSF037217">
    <property type="entry name" value="Carboxypeptidase_S"/>
    <property type="match status" value="1"/>
</dbReference>
<accession>A0A9Q8P798</accession>
<dbReference type="Gene3D" id="3.40.630.10">
    <property type="entry name" value="Zn peptidases"/>
    <property type="match status" value="1"/>
</dbReference>
<keyword evidence="3 7" id="KW-0479">Metal-binding</keyword>
<feature type="domain" description="Peptidase M20 dimerisation" evidence="9">
    <location>
        <begin position="291"/>
        <end position="442"/>
    </location>
</feature>
<dbReference type="EMBL" id="CP090165">
    <property type="protein sequence ID" value="UJO15677.1"/>
    <property type="molecule type" value="Genomic_DNA"/>
</dbReference>
<dbReference type="PANTHER" id="PTHR45962:SF1">
    <property type="entry name" value="N-FATTY-ACYL-AMINO ACID SYNTHASE_HYDROLASE PM20D1"/>
    <property type="match status" value="1"/>
</dbReference>
<keyword evidence="11" id="KW-1185">Reference proteome</keyword>
<organism evidence="10 11">
    <name type="scientific">Passalora fulva</name>
    <name type="common">Tomato leaf mold</name>
    <name type="synonym">Cladosporium fulvum</name>
    <dbReference type="NCBI Taxonomy" id="5499"/>
    <lineage>
        <taxon>Eukaryota</taxon>
        <taxon>Fungi</taxon>
        <taxon>Dikarya</taxon>
        <taxon>Ascomycota</taxon>
        <taxon>Pezizomycotina</taxon>
        <taxon>Dothideomycetes</taxon>
        <taxon>Dothideomycetidae</taxon>
        <taxon>Mycosphaerellales</taxon>
        <taxon>Mycosphaerellaceae</taxon>
        <taxon>Fulvia</taxon>
    </lineage>
</organism>
<keyword evidence="8" id="KW-1133">Transmembrane helix</keyword>
<dbReference type="PANTHER" id="PTHR45962">
    <property type="entry name" value="N-FATTY-ACYL-AMINO ACID SYNTHASE/HYDROLASE PM20D1"/>
    <property type="match status" value="1"/>
</dbReference>
<evidence type="ECO:0000256" key="3">
    <source>
        <dbReference type="ARBA" id="ARBA00022723"/>
    </source>
</evidence>
<dbReference type="Pfam" id="PF07687">
    <property type="entry name" value="M20_dimer"/>
    <property type="match status" value="1"/>
</dbReference>
<feature type="binding site" evidence="7">
    <location>
        <position position="210"/>
    </location>
    <ligand>
        <name>Zn(2+)</name>
        <dbReference type="ChEBI" id="CHEBI:29105"/>
        <label>1</label>
    </ligand>
</feature>
<dbReference type="InterPro" id="IPR002933">
    <property type="entry name" value="Peptidase_M20"/>
</dbReference>
<dbReference type="FunFam" id="3.40.630.10:FF:000027">
    <property type="entry name" value="N-fatty-acyl-amino acid synthase/hydrolase PM20D1"/>
    <property type="match status" value="1"/>
</dbReference>
<dbReference type="InterPro" id="IPR001261">
    <property type="entry name" value="ArgE/DapE_CS"/>
</dbReference>
<keyword evidence="2" id="KW-0645">Protease</keyword>
<evidence type="ECO:0000256" key="2">
    <source>
        <dbReference type="ARBA" id="ARBA00022670"/>
    </source>
</evidence>
<dbReference type="RefSeq" id="XP_047760043.1">
    <property type="nucleotide sequence ID" value="XM_047907308.1"/>
</dbReference>
<evidence type="ECO:0000313" key="10">
    <source>
        <dbReference type="EMBL" id="UJO15677.1"/>
    </source>
</evidence>
<dbReference type="SUPFAM" id="SSF53187">
    <property type="entry name" value="Zn-dependent exopeptidases"/>
    <property type="match status" value="1"/>
</dbReference>
<evidence type="ECO:0000256" key="7">
    <source>
        <dbReference type="PIRSR" id="PIRSR037217-2"/>
    </source>
</evidence>
<dbReference type="Gene3D" id="1.10.150.900">
    <property type="match status" value="1"/>
</dbReference>
<reference evidence="10" key="1">
    <citation type="submission" date="2021-12" db="EMBL/GenBank/DDBJ databases">
        <authorList>
            <person name="Zaccaron A."/>
            <person name="Stergiopoulos I."/>
        </authorList>
    </citation>
    <scope>NUCLEOTIDE SEQUENCE</scope>
    <source>
        <strain evidence="10">Race5_Kim</strain>
    </source>
</reference>
<dbReference type="Proteomes" id="UP000756132">
    <property type="component" value="Chromosome 3"/>
</dbReference>
<dbReference type="GeneID" id="71988038"/>